<reference evidence="2 3" key="3">
    <citation type="journal article" date="2013" name="Rice">
        <title>Improvement of the Oryza sativa Nipponbare reference genome using next generation sequence and optical map data.</title>
        <authorList>
            <person name="Kawahara Y."/>
            <person name="de la Bastide M."/>
            <person name="Hamilton J.P."/>
            <person name="Kanamori H."/>
            <person name="McCombie W.R."/>
            <person name="Ouyang S."/>
            <person name="Schwartz D.C."/>
            <person name="Tanaka T."/>
            <person name="Wu J."/>
            <person name="Zhou S."/>
            <person name="Childs K.L."/>
            <person name="Davidson R.M."/>
            <person name="Lin H."/>
            <person name="Quesada-Ocampo L."/>
            <person name="Vaillancourt B."/>
            <person name="Sakai H."/>
            <person name="Lee S.S."/>
            <person name="Kim J."/>
            <person name="Numa H."/>
            <person name="Itoh T."/>
            <person name="Buell C.R."/>
            <person name="Matsumoto T."/>
        </authorList>
    </citation>
    <scope>NUCLEOTIDE SEQUENCE [LARGE SCALE GENOMIC DNA]</scope>
    <source>
        <strain evidence="3">cv. Nipponbare</strain>
    </source>
</reference>
<evidence type="ECO:0000256" key="1">
    <source>
        <dbReference type="SAM" id="MobiDB-lite"/>
    </source>
</evidence>
<reference evidence="2 3" key="2">
    <citation type="journal article" date="2013" name="Plant Cell Physiol.">
        <title>Rice Annotation Project Database (RAP-DB): an integrative and interactive database for rice genomics.</title>
        <authorList>
            <person name="Sakai H."/>
            <person name="Lee S.S."/>
            <person name="Tanaka T."/>
            <person name="Numa H."/>
            <person name="Kim J."/>
            <person name="Kawahara Y."/>
            <person name="Wakimoto H."/>
            <person name="Yang C.C."/>
            <person name="Iwamoto M."/>
            <person name="Abe T."/>
            <person name="Yamada Y."/>
            <person name="Muto A."/>
            <person name="Inokuchi H."/>
            <person name="Ikemura T."/>
            <person name="Matsumoto T."/>
            <person name="Sasaki T."/>
            <person name="Itoh T."/>
        </authorList>
    </citation>
    <scope>NUCLEOTIDE SEQUENCE [LARGE SCALE GENOMIC DNA]</scope>
    <source>
        <strain evidence="3">cv. Nipponbare</strain>
    </source>
</reference>
<feature type="compositionally biased region" description="Basic and acidic residues" evidence="1">
    <location>
        <begin position="134"/>
        <end position="155"/>
    </location>
</feature>
<protein>
    <submittedName>
        <fullName evidence="2">Os04g0597534 protein</fullName>
    </submittedName>
</protein>
<dbReference type="InParanoid" id="A0A0N7KJM1"/>
<dbReference type="EMBL" id="AP014960">
    <property type="protein sequence ID" value="BAS90801.1"/>
    <property type="molecule type" value="Genomic_DNA"/>
</dbReference>
<proteinExistence type="predicted"/>
<dbReference type="AlphaFoldDB" id="A0A0N7KJM1"/>
<feature type="non-terminal residue" evidence="2">
    <location>
        <position position="307"/>
    </location>
</feature>
<organism evidence="2 3">
    <name type="scientific">Oryza sativa subsp. japonica</name>
    <name type="common">Rice</name>
    <dbReference type="NCBI Taxonomy" id="39947"/>
    <lineage>
        <taxon>Eukaryota</taxon>
        <taxon>Viridiplantae</taxon>
        <taxon>Streptophyta</taxon>
        <taxon>Embryophyta</taxon>
        <taxon>Tracheophyta</taxon>
        <taxon>Spermatophyta</taxon>
        <taxon>Magnoliopsida</taxon>
        <taxon>Liliopsida</taxon>
        <taxon>Poales</taxon>
        <taxon>Poaceae</taxon>
        <taxon>BOP clade</taxon>
        <taxon>Oryzoideae</taxon>
        <taxon>Oryzeae</taxon>
        <taxon>Oryzinae</taxon>
        <taxon>Oryza</taxon>
        <taxon>Oryza sativa</taxon>
    </lineage>
</organism>
<feature type="region of interest" description="Disordered" evidence="1">
    <location>
        <begin position="93"/>
        <end position="193"/>
    </location>
</feature>
<feature type="compositionally biased region" description="Basic and acidic residues" evidence="1">
    <location>
        <begin position="93"/>
        <end position="114"/>
    </location>
</feature>
<keyword evidence="3" id="KW-1185">Reference proteome</keyword>
<dbReference type="PaxDb" id="39947-A0A0N7KJM1"/>
<dbReference type="Proteomes" id="UP000059680">
    <property type="component" value="Chromosome 4"/>
</dbReference>
<sequence>LLWRVVLGEGDVNCEVHRGDGHDEQEEVIQVTVIQVQWKPPCIAPYRGHLRHQSHQLRVEQVPERYGEEVERRRRAPHRLRRLVVEELQLPDGERRVGGGHHEVLRQQPRDAHGGRPGPGRVQPARLGARGHAHRDDRRRVAEPHELQRRERHGAAEAPARRGHHGPVVERDEDGDERHLEGRQRRGRDGECAARDPAVRLGALLHERGLSLRVRDEVDRRREPYRDQPQQNLDLLHLGHRAQPPPVAVFQILVADNGSLLHENILDYYLNWLVCSNRSCTGCCNEFLTPSSSYSSVGSSGKVNLAL</sequence>
<feature type="compositionally biased region" description="Basic and acidic residues" evidence="1">
    <location>
        <begin position="176"/>
        <end position="193"/>
    </location>
</feature>
<evidence type="ECO:0000313" key="2">
    <source>
        <dbReference type="EMBL" id="BAS90801.1"/>
    </source>
</evidence>
<name>A0A0N7KJM1_ORYSJ</name>
<gene>
    <name evidence="2" type="ordered locus">Os04g0597534</name>
    <name evidence="2" type="ORF">OSNPB_040597534</name>
</gene>
<accession>A0A0N7KJM1</accession>
<dbReference type="FunCoup" id="A0A0N7KJM1">
    <property type="interactions" value="8"/>
</dbReference>
<evidence type="ECO:0000313" key="3">
    <source>
        <dbReference type="Proteomes" id="UP000059680"/>
    </source>
</evidence>
<dbReference type="Gramene" id="Os04t0597534-00">
    <property type="protein sequence ID" value="Os04t0597534-00"/>
    <property type="gene ID" value="Os04g0597534"/>
</dbReference>
<reference evidence="3" key="1">
    <citation type="journal article" date="2005" name="Nature">
        <title>The map-based sequence of the rice genome.</title>
        <authorList>
            <consortium name="International rice genome sequencing project (IRGSP)"/>
            <person name="Matsumoto T."/>
            <person name="Wu J."/>
            <person name="Kanamori H."/>
            <person name="Katayose Y."/>
            <person name="Fujisawa M."/>
            <person name="Namiki N."/>
            <person name="Mizuno H."/>
            <person name="Yamamoto K."/>
            <person name="Antonio B.A."/>
            <person name="Baba T."/>
            <person name="Sakata K."/>
            <person name="Nagamura Y."/>
            <person name="Aoki H."/>
            <person name="Arikawa K."/>
            <person name="Arita K."/>
            <person name="Bito T."/>
            <person name="Chiden Y."/>
            <person name="Fujitsuka N."/>
            <person name="Fukunaka R."/>
            <person name="Hamada M."/>
            <person name="Harada C."/>
            <person name="Hayashi A."/>
            <person name="Hijishita S."/>
            <person name="Honda M."/>
            <person name="Hosokawa S."/>
            <person name="Ichikawa Y."/>
            <person name="Idonuma A."/>
            <person name="Iijima M."/>
            <person name="Ikeda M."/>
            <person name="Ikeno M."/>
            <person name="Ito K."/>
            <person name="Ito S."/>
            <person name="Ito T."/>
            <person name="Ito Y."/>
            <person name="Ito Y."/>
            <person name="Iwabuchi A."/>
            <person name="Kamiya K."/>
            <person name="Karasawa W."/>
            <person name="Kurita K."/>
            <person name="Katagiri S."/>
            <person name="Kikuta A."/>
            <person name="Kobayashi H."/>
            <person name="Kobayashi N."/>
            <person name="Machita K."/>
            <person name="Maehara T."/>
            <person name="Masukawa M."/>
            <person name="Mizubayashi T."/>
            <person name="Mukai Y."/>
            <person name="Nagasaki H."/>
            <person name="Nagata Y."/>
            <person name="Naito S."/>
            <person name="Nakashima M."/>
            <person name="Nakama Y."/>
            <person name="Nakamichi Y."/>
            <person name="Nakamura M."/>
            <person name="Meguro A."/>
            <person name="Negishi M."/>
            <person name="Ohta I."/>
            <person name="Ohta T."/>
            <person name="Okamoto M."/>
            <person name="Ono N."/>
            <person name="Saji S."/>
            <person name="Sakaguchi M."/>
            <person name="Sakai K."/>
            <person name="Shibata M."/>
            <person name="Shimokawa T."/>
            <person name="Song J."/>
            <person name="Takazaki Y."/>
            <person name="Terasawa K."/>
            <person name="Tsugane M."/>
            <person name="Tsuji K."/>
            <person name="Ueda S."/>
            <person name="Waki K."/>
            <person name="Yamagata H."/>
            <person name="Yamamoto M."/>
            <person name="Yamamoto S."/>
            <person name="Yamane H."/>
            <person name="Yoshiki S."/>
            <person name="Yoshihara R."/>
            <person name="Yukawa K."/>
            <person name="Zhong H."/>
            <person name="Yano M."/>
            <person name="Yuan Q."/>
            <person name="Ouyang S."/>
            <person name="Liu J."/>
            <person name="Jones K.M."/>
            <person name="Gansberger K."/>
            <person name="Moffat K."/>
            <person name="Hill J."/>
            <person name="Bera J."/>
            <person name="Fadrosh D."/>
            <person name="Jin S."/>
            <person name="Johri S."/>
            <person name="Kim M."/>
            <person name="Overton L."/>
            <person name="Reardon M."/>
            <person name="Tsitrin T."/>
            <person name="Vuong H."/>
            <person name="Weaver B."/>
            <person name="Ciecko A."/>
            <person name="Tallon L."/>
            <person name="Jackson J."/>
            <person name="Pai G."/>
            <person name="Aken S.V."/>
            <person name="Utterback T."/>
            <person name="Reidmuller S."/>
            <person name="Feldblyum T."/>
            <person name="Hsiao J."/>
            <person name="Zismann V."/>
            <person name="Iobst S."/>
            <person name="de Vazeille A.R."/>
            <person name="Buell C.R."/>
            <person name="Ying K."/>
            <person name="Li Y."/>
            <person name="Lu T."/>
            <person name="Huang Y."/>
            <person name="Zhao Q."/>
            <person name="Feng Q."/>
            <person name="Zhang L."/>
            <person name="Zhu J."/>
            <person name="Weng Q."/>
            <person name="Mu J."/>
            <person name="Lu Y."/>
            <person name="Fan D."/>
            <person name="Liu Y."/>
            <person name="Guan J."/>
            <person name="Zhang Y."/>
            <person name="Yu S."/>
            <person name="Liu X."/>
            <person name="Zhang Y."/>
            <person name="Hong G."/>
            <person name="Han B."/>
            <person name="Choisne N."/>
            <person name="Demange N."/>
            <person name="Orjeda G."/>
            <person name="Samain S."/>
            <person name="Cattolico L."/>
            <person name="Pelletier E."/>
            <person name="Couloux A."/>
            <person name="Segurens B."/>
            <person name="Wincker P."/>
            <person name="D'Hont A."/>
            <person name="Scarpelli C."/>
            <person name="Weissenbach J."/>
            <person name="Salanoubat M."/>
            <person name="Quetier F."/>
            <person name="Yu Y."/>
            <person name="Kim H.R."/>
            <person name="Rambo T."/>
            <person name="Currie J."/>
            <person name="Collura K."/>
            <person name="Luo M."/>
            <person name="Yang T."/>
            <person name="Ammiraju J.S.S."/>
            <person name="Engler F."/>
            <person name="Soderlund C."/>
            <person name="Wing R.A."/>
            <person name="Palmer L.E."/>
            <person name="de la Bastide M."/>
            <person name="Spiegel L."/>
            <person name="Nascimento L."/>
            <person name="Zutavern T."/>
            <person name="O'Shaughnessy A."/>
            <person name="Dike S."/>
            <person name="Dedhia N."/>
            <person name="Preston R."/>
            <person name="Balija V."/>
            <person name="McCombie W.R."/>
            <person name="Chow T."/>
            <person name="Chen H."/>
            <person name="Chung M."/>
            <person name="Chen C."/>
            <person name="Shaw J."/>
            <person name="Wu H."/>
            <person name="Hsiao K."/>
            <person name="Chao Y."/>
            <person name="Chu M."/>
            <person name="Cheng C."/>
            <person name="Hour A."/>
            <person name="Lee P."/>
            <person name="Lin S."/>
            <person name="Lin Y."/>
            <person name="Liou J."/>
            <person name="Liu S."/>
            <person name="Hsing Y."/>
            <person name="Raghuvanshi S."/>
            <person name="Mohanty A."/>
            <person name="Bharti A.K."/>
            <person name="Gaur A."/>
            <person name="Gupta V."/>
            <person name="Kumar D."/>
            <person name="Ravi V."/>
            <person name="Vij S."/>
            <person name="Kapur A."/>
            <person name="Khurana P."/>
            <person name="Khurana P."/>
            <person name="Khurana J.P."/>
            <person name="Tyagi A.K."/>
            <person name="Gaikwad K."/>
            <person name="Singh A."/>
            <person name="Dalal V."/>
            <person name="Srivastava S."/>
            <person name="Dixit A."/>
            <person name="Pal A.K."/>
            <person name="Ghazi I.A."/>
            <person name="Yadav M."/>
            <person name="Pandit A."/>
            <person name="Bhargava A."/>
            <person name="Sureshbabu K."/>
            <person name="Batra K."/>
            <person name="Sharma T.R."/>
            <person name="Mohapatra T."/>
            <person name="Singh N.K."/>
            <person name="Messing J."/>
            <person name="Nelson A.B."/>
            <person name="Fuks G."/>
            <person name="Kavchok S."/>
            <person name="Keizer G."/>
            <person name="Linton E."/>
            <person name="Llaca V."/>
            <person name="Song R."/>
            <person name="Tanyolac B."/>
            <person name="Young S."/>
            <person name="Ho-Il K."/>
            <person name="Hahn J.H."/>
            <person name="Sangsakoo G."/>
            <person name="Vanavichit A."/>
            <person name="de Mattos Luiz.A.T."/>
            <person name="Zimmer P.D."/>
            <person name="Malone G."/>
            <person name="Dellagostin O."/>
            <person name="de Oliveira A.C."/>
            <person name="Bevan M."/>
            <person name="Bancroft I."/>
            <person name="Minx P."/>
            <person name="Cordum H."/>
            <person name="Wilson R."/>
            <person name="Cheng Z."/>
            <person name="Jin W."/>
            <person name="Jiang J."/>
            <person name="Leong S.A."/>
            <person name="Iwama H."/>
            <person name="Gojobori T."/>
            <person name="Itoh T."/>
            <person name="Niimura Y."/>
            <person name="Fujii Y."/>
            <person name="Habara T."/>
            <person name="Sakai H."/>
            <person name="Sato Y."/>
            <person name="Wilson G."/>
            <person name="Kumar K."/>
            <person name="McCouch S."/>
            <person name="Juretic N."/>
            <person name="Hoen D."/>
            <person name="Wright S."/>
            <person name="Bruskiewich R."/>
            <person name="Bureau T."/>
            <person name="Miyao A."/>
            <person name="Hirochika H."/>
            <person name="Nishikawa T."/>
            <person name="Kadowaki K."/>
            <person name="Sugiura M."/>
            <person name="Burr B."/>
            <person name="Sasaki T."/>
        </authorList>
    </citation>
    <scope>NUCLEOTIDE SEQUENCE [LARGE SCALE GENOMIC DNA]</scope>
    <source>
        <strain evidence="3">cv. Nipponbare</strain>
    </source>
</reference>